<feature type="region of interest" description="Disordered" evidence="7">
    <location>
        <begin position="69"/>
        <end position="88"/>
    </location>
</feature>
<dbReference type="InterPro" id="IPR015421">
    <property type="entry name" value="PyrdxlP-dep_Trfase_major"/>
</dbReference>
<dbReference type="Pfam" id="PF09029">
    <property type="entry name" value="Preseq_ALAS"/>
    <property type="match status" value="1"/>
</dbReference>
<dbReference type="OrthoDB" id="10263824at2759"/>
<evidence type="ECO:0000256" key="1">
    <source>
        <dbReference type="ARBA" id="ARBA00001933"/>
    </source>
</evidence>
<dbReference type="InterPro" id="IPR010961">
    <property type="entry name" value="4pyrrol_synth_NH2levulA_synth"/>
</dbReference>
<dbReference type="GO" id="GO:0048821">
    <property type="term" value="P:erythrocyte development"/>
    <property type="evidence" value="ECO:0007669"/>
    <property type="project" value="TreeGrafter"/>
</dbReference>
<comment type="catalytic activity">
    <reaction evidence="6">
        <text>succinyl-CoA + glycine + H(+) = 5-aminolevulinate + CO2 + CoA</text>
        <dbReference type="Rhea" id="RHEA:12921"/>
        <dbReference type="ChEBI" id="CHEBI:15378"/>
        <dbReference type="ChEBI" id="CHEBI:16526"/>
        <dbReference type="ChEBI" id="CHEBI:57287"/>
        <dbReference type="ChEBI" id="CHEBI:57292"/>
        <dbReference type="ChEBI" id="CHEBI:57305"/>
        <dbReference type="ChEBI" id="CHEBI:356416"/>
        <dbReference type="EC" id="2.3.1.37"/>
    </reaction>
</comment>
<dbReference type="GO" id="GO:0003870">
    <property type="term" value="F:5-aminolevulinate synthase activity"/>
    <property type="evidence" value="ECO:0007669"/>
    <property type="project" value="UniProtKB-EC"/>
</dbReference>
<evidence type="ECO:0000259" key="8">
    <source>
        <dbReference type="Pfam" id="PF00155"/>
    </source>
</evidence>
<dbReference type="Gene3D" id="3.90.1150.10">
    <property type="entry name" value="Aspartate Aminotransferase, domain 1"/>
    <property type="match status" value="1"/>
</dbReference>
<dbReference type="GO" id="GO:0005759">
    <property type="term" value="C:mitochondrial matrix"/>
    <property type="evidence" value="ECO:0007669"/>
    <property type="project" value="InterPro"/>
</dbReference>
<dbReference type="CDD" id="cd06454">
    <property type="entry name" value="KBL_like"/>
    <property type="match status" value="1"/>
</dbReference>
<dbReference type="UniPathway" id="UPA00251">
    <property type="reaction ID" value="UER00375"/>
</dbReference>
<dbReference type="GeneID" id="108671388"/>
<dbReference type="InterPro" id="IPR015424">
    <property type="entry name" value="PyrdxlP-dep_Trfase"/>
</dbReference>
<dbReference type="PANTHER" id="PTHR13693">
    <property type="entry name" value="CLASS II AMINOTRANSFERASE/8-AMINO-7-OXONONANOATE SYNTHASE"/>
    <property type="match status" value="1"/>
</dbReference>
<dbReference type="AlphaFoldDB" id="A0A8B7NL79"/>
<dbReference type="GO" id="GO:0042541">
    <property type="term" value="P:hemoglobin biosynthetic process"/>
    <property type="evidence" value="ECO:0007669"/>
    <property type="project" value="TreeGrafter"/>
</dbReference>
<evidence type="ECO:0000313" key="10">
    <source>
        <dbReference type="Proteomes" id="UP000694843"/>
    </source>
</evidence>
<keyword evidence="10" id="KW-1185">Reference proteome</keyword>
<dbReference type="GO" id="GO:0030170">
    <property type="term" value="F:pyridoxal phosphate binding"/>
    <property type="evidence" value="ECO:0007669"/>
    <property type="project" value="UniProtKB-UniRule"/>
</dbReference>
<dbReference type="KEGG" id="hazt:108671388"/>
<gene>
    <name evidence="11" type="primary">LOC108671388</name>
</gene>
<dbReference type="Proteomes" id="UP000694843">
    <property type="component" value="Unplaced"/>
</dbReference>
<keyword evidence="5 6" id="KW-0012">Acyltransferase</keyword>
<name>A0A8B7NL79_HYAAZ</name>
<evidence type="ECO:0000256" key="7">
    <source>
        <dbReference type="SAM" id="MobiDB-lite"/>
    </source>
</evidence>
<feature type="domain" description="5-aminolevulinate synthase presequence" evidence="9">
    <location>
        <begin position="15"/>
        <end position="122"/>
    </location>
</feature>
<keyword evidence="4 6" id="KW-0663">Pyridoxal phosphate</keyword>
<keyword evidence="3 6" id="KW-0808">Transferase</keyword>
<protein>
    <recommendedName>
        <fullName evidence="6">5-aminolevulinate synthase</fullName>
        <ecNumber evidence="6">2.3.1.37</ecNumber>
    </recommendedName>
    <alternativeName>
        <fullName evidence="6">5-aminolevulinic acid synthase</fullName>
    </alternativeName>
    <alternativeName>
        <fullName evidence="6">Delta-ALA synthase</fullName>
    </alternativeName>
    <alternativeName>
        <fullName evidence="6">Delta-aminolevulinate synthase</fullName>
    </alternativeName>
</protein>
<comment type="pathway">
    <text evidence="6">Porphyrin-containing compound metabolism; protoporphyrin-IX biosynthesis; 5-aminolevulinate from glycine: step 1/1.</text>
</comment>
<dbReference type="RefSeq" id="XP_018014419.1">
    <property type="nucleotide sequence ID" value="XM_018158930.2"/>
</dbReference>
<keyword evidence="6" id="KW-0350">Heme biosynthesis</keyword>
<dbReference type="InterPro" id="IPR015118">
    <property type="entry name" value="5aminolev_synth_preseq"/>
</dbReference>
<dbReference type="Gene3D" id="3.40.640.10">
    <property type="entry name" value="Type I PLP-dependent aspartate aminotransferase-like (Major domain)"/>
    <property type="match status" value="1"/>
</dbReference>
<organism evidence="10 11">
    <name type="scientific">Hyalella azteca</name>
    <name type="common">Amphipod</name>
    <dbReference type="NCBI Taxonomy" id="294128"/>
    <lineage>
        <taxon>Eukaryota</taxon>
        <taxon>Metazoa</taxon>
        <taxon>Ecdysozoa</taxon>
        <taxon>Arthropoda</taxon>
        <taxon>Crustacea</taxon>
        <taxon>Multicrustacea</taxon>
        <taxon>Malacostraca</taxon>
        <taxon>Eumalacostraca</taxon>
        <taxon>Peracarida</taxon>
        <taxon>Amphipoda</taxon>
        <taxon>Senticaudata</taxon>
        <taxon>Talitrida</taxon>
        <taxon>Talitroidea</taxon>
        <taxon>Hyalellidae</taxon>
        <taxon>Hyalella</taxon>
    </lineage>
</organism>
<evidence type="ECO:0000256" key="4">
    <source>
        <dbReference type="ARBA" id="ARBA00022898"/>
    </source>
</evidence>
<dbReference type="InterPro" id="IPR050087">
    <property type="entry name" value="AON_synthase_class-II"/>
</dbReference>
<comment type="similarity">
    <text evidence="2 6">Belongs to the class-II pyridoxal-phosphate-dependent aminotransferase family.</text>
</comment>
<dbReference type="NCBIfam" id="TIGR01821">
    <property type="entry name" value="5aminolev_synth"/>
    <property type="match status" value="1"/>
</dbReference>
<dbReference type="FunFam" id="3.40.640.10:FF:000006">
    <property type="entry name" value="5-aminolevulinate synthase, mitochondrial"/>
    <property type="match status" value="1"/>
</dbReference>
<dbReference type="SUPFAM" id="SSF53383">
    <property type="entry name" value="PLP-dependent transferases"/>
    <property type="match status" value="1"/>
</dbReference>
<dbReference type="InterPro" id="IPR015422">
    <property type="entry name" value="PyrdxlP-dep_Trfase_small"/>
</dbReference>
<evidence type="ECO:0000256" key="2">
    <source>
        <dbReference type="ARBA" id="ARBA00008392"/>
    </source>
</evidence>
<evidence type="ECO:0000259" key="9">
    <source>
        <dbReference type="Pfam" id="PF09029"/>
    </source>
</evidence>
<accession>A0A8B7NL79</accession>
<dbReference type="GO" id="GO:0006782">
    <property type="term" value="P:protoporphyrinogen IX biosynthetic process"/>
    <property type="evidence" value="ECO:0007669"/>
    <property type="project" value="UniProtKB-UniRule"/>
</dbReference>
<dbReference type="OMA" id="ARRCPIM"/>
<evidence type="ECO:0000256" key="3">
    <source>
        <dbReference type="ARBA" id="ARBA00022679"/>
    </source>
</evidence>
<dbReference type="Pfam" id="PF00155">
    <property type="entry name" value="Aminotran_1_2"/>
    <property type="match status" value="1"/>
</dbReference>
<evidence type="ECO:0000313" key="11">
    <source>
        <dbReference type="RefSeq" id="XP_018014419.1"/>
    </source>
</evidence>
<feature type="domain" description="Aminotransferase class I/classII large" evidence="8">
    <location>
        <begin position="201"/>
        <end position="543"/>
    </location>
</feature>
<evidence type="ECO:0000256" key="5">
    <source>
        <dbReference type="ARBA" id="ARBA00023315"/>
    </source>
</evidence>
<comment type="cofactor">
    <cofactor evidence="1 6">
        <name>pyridoxal 5'-phosphate</name>
        <dbReference type="ChEBI" id="CHEBI:597326"/>
    </cofactor>
</comment>
<dbReference type="InterPro" id="IPR004839">
    <property type="entry name" value="Aminotransferase_I/II_large"/>
</dbReference>
<dbReference type="PANTHER" id="PTHR13693:SF102">
    <property type="entry name" value="2-AMINO-3-KETOBUTYRATE COENZYME A LIGASE, MITOCHONDRIAL"/>
    <property type="match status" value="1"/>
</dbReference>
<dbReference type="CTD" id="37815"/>
<sequence>MFVKVYGPLQAAGMKCPFLSRLPAQFVRHHGAALLQQYGGFCTRLRALALENSGSSAFSTSATAAMPSTAHHVDASSTSGPADGGRQSPTALKCPFLRDVSSEKQMDSSVVAAASPEVHDDIIALSINESVAGADISSELKVDQAAALPTPHQFAYSECFKEKLAAKKADHSYRVFRKVARMANSFPHAKEHTGHEKRVNVWCSNDYLGMSRDPRVMEGAKKAIDHFGTGAGGTRNISGNTILHEALEKKLAEVHQKERALVFTSCFVANDTTLFTLSRQLPGCHIFSDAGNHASMIQGIRNSGCPKHVFRHNDPEHLEELLQKVPRHVPKIVAFETVHSMTGAVCPLQDMCEVSHRYGAMTFVDEVHAVGLYGRRGGGIGDRDGLSHEIDIVSGTLGKAFGNLGGYIAGSEEVVDMVRSYGAGFIFTTSLPPSVLGGALAAIEILSSEEGVKLRSQHQAAVRLLRQSLTDAGLPVVHCPSHIIPVHVGNPAHATLVSDVLLSEYHHYVQAINYPTVARGEEKLRLAATPYHTPEMINMLVKDLVTVWQDVGLPLDHKCAESKECTFCKKPLNFTVYEDRANALPRSACDKPYCPRLSAAAA</sequence>
<proteinExistence type="inferred from homology"/>
<reference evidence="11" key="1">
    <citation type="submission" date="2025-08" db="UniProtKB">
        <authorList>
            <consortium name="RefSeq"/>
        </authorList>
    </citation>
    <scope>IDENTIFICATION</scope>
    <source>
        <tissue evidence="11">Whole organism</tissue>
    </source>
</reference>
<evidence type="ECO:0000256" key="6">
    <source>
        <dbReference type="RuleBase" id="RU910713"/>
    </source>
</evidence>
<dbReference type="EC" id="2.3.1.37" evidence="6"/>